<feature type="transmembrane region" description="Helical" evidence="8">
    <location>
        <begin position="216"/>
        <end position="237"/>
    </location>
</feature>
<feature type="transmembrane region" description="Helical" evidence="8">
    <location>
        <begin position="409"/>
        <end position="433"/>
    </location>
</feature>
<feature type="domain" description="Cation/H+ exchanger transmembrane" evidence="9">
    <location>
        <begin position="351"/>
        <end position="464"/>
    </location>
</feature>
<evidence type="ECO:0000256" key="8">
    <source>
        <dbReference type="SAM" id="Phobius"/>
    </source>
</evidence>
<comment type="caution">
    <text evidence="10">The sequence shown here is derived from an EMBL/GenBank/DDBJ whole genome shotgun (WGS) entry which is preliminary data.</text>
</comment>
<dbReference type="GO" id="GO:1902600">
    <property type="term" value="P:proton transmembrane transport"/>
    <property type="evidence" value="ECO:0007669"/>
    <property type="project" value="InterPro"/>
</dbReference>
<name>A0A0P9YS48_9PSED</name>
<evidence type="ECO:0000256" key="4">
    <source>
        <dbReference type="ARBA" id="ARBA00022692"/>
    </source>
</evidence>
<evidence type="ECO:0000313" key="11">
    <source>
        <dbReference type="Proteomes" id="UP000050562"/>
    </source>
</evidence>
<dbReference type="PATRIC" id="fig|251707.3.peg.369"/>
<evidence type="ECO:0000256" key="3">
    <source>
        <dbReference type="ARBA" id="ARBA00022449"/>
    </source>
</evidence>
<keyword evidence="2" id="KW-0813">Transport</keyword>
<keyword evidence="3" id="KW-0050">Antiport</keyword>
<keyword evidence="4 8" id="KW-0812">Transmembrane</keyword>
<sequence length="477" mass="51577">MISTYFPGRQSQGYALFSRRFHGESSIMSFIVCMSVLGALLMLLALTSSYLRWMPVTTSAVCLAFGFGIGPMGLGVLDLDFKESYEWLERLTEAAVLFSLFSTGIKLRLPLRGKAWHSAYWLAGPVMLASIAGVSIAAHYLFGLTWGIALLLGAVLSPTDPVLAGMVQVNNAQDQDRLRFGLSGEAGLNDGTAFPFVIFALLYLSSGESTADWVQLWFFKHLIWAVPAGLLIGYGMGRGVGHLMIFLRIRNSDSTSSPNDYLALALIALSYVVAQSVNAFGFLSVFAAGVGLRQAEARITRSEVPSEHVAQPVLGHMTGSIEKGTVAEAEELSDSQLAAGVMMGDMLAFGSLVERAMEVLLITLLGAALAIYWDWRAIGLGLALFCIIRPVSVWLLISKRLLNKRQKALVGWFGIRGIGSLYYLCFALSHGLAEDVGHLVIGMTLSVVALSILVHGISIQPLLERYERSSKAGIAPE</sequence>
<dbReference type="AlphaFoldDB" id="A0A0P9YS48"/>
<evidence type="ECO:0000259" key="9">
    <source>
        <dbReference type="Pfam" id="PF00999"/>
    </source>
</evidence>
<evidence type="ECO:0000256" key="2">
    <source>
        <dbReference type="ARBA" id="ARBA00022448"/>
    </source>
</evidence>
<feature type="transmembrane region" description="Helical" evidence="8">
    <location>
        <begin position="87"/>
        <end position="107"/>
    </location>
</feature>
<accession>A0A0P9YS48</accession>
<dbReference type="InterPro" id="IPR006153">
    <property type="entry name" value="Cation/H_exchanger_TM"/>
</dbReference>
<evidence type="ECO:0000256" key="6">
    <source>
        <dbReference type="ARBA" id="ARBA00023065"/>
    </source>
</evidence>
<protein>
    <submittedName>
        <fullName evidence="10">Sodium/hydrogen exchanger family protein</fullName>
    </submittedName>
</protein>
<organism evidence="10 11">
    <name type="scientific">Pseudomonas syringae pv. primulae</name>
    <dbReference type="NCBI Taxonomy" id="251707"/>
    <lineage>
        <taxon>Bacteria</taxon>
        <taxon>Pseudomonadati</taxon>
        <taxon>Pseudomonadota</taxon>
        <taxon>Gammaproteobacteria</taxon>
        <taxon>Pseudomonadales</taxon>
        <taxon>Pseudomonadaceae</taxon>
        <taxon>Pseudomonas</taxon>
    </lineage>
</organism>
<keyword evidence="5 8" id="KW-1133">Transmembrane helix</keyword>
<dbReference type="GO" id="GO:0015297">
    <property type="term" value="F:antiporter activity"/>
    <property type="evidence" value="ECO:0007669"/>
    <property type="project" value="UniProtKB-KW"/>
</dbReference>
<evidence type="ECO:0000256" key="5">
    <source>
        <dbReference type="ARBA" id="ARBA00022989"/>
    </source>
</evidence>
<dbReference type="Pfam" id="PF00999">
    <property type="entry name" value="Na_H_Exchanger"/>
    <property type="match status" value="2"/>
</dbReference>
<feature type="transmembrane region" description="Helical" evidence="8">
    <location>
        <begin position="261"/>
        <end position="292"/>
    </location>
</feature>
<dbReference type="Proteomes" id="UP000050562">
    <property type="component" value="Unassembled WGS sequence"/>
</dbReference>
<evidence type="ECO:0000256" key="1">
    <source>
        <dbReference type="ARBA" id="ARBA00004651"/>
    </source>
</evidence>
<feature type="transmembrane region" description="Helical" evidence="8">
    <location>
        <begin position="439"/>
        <end position="463"/>
    </location>
</feature>
<dbReference type="PANTHER" id="PTHR32507">
    <property type="entry name" value="NA(+)/H(+) ANTIPORTER 1"/>
    <property type="match status" value="1"/>
</dbReference>
<dbReference type="EMBL" id="LJRC01000125">
    <property type="protein sequence ID" value="KPY37142.1"/>
    <property type="molecule type" value="Genomic_DNA"/>
</dbReference>
<feature type="transmembrane region" description="Helical" evidence="8">
    <location>
        <begin position="53"/>
        <end position="75"/>
    </location>
</feature>
<keyword evidence="6" id="KW-0406">Ion transport</keyword>
<feature type="transmembrane region" description="Helical" evidence="8">
    <location>
        <begin position="186"/>
        <end position="204"/>
    </location>
</feature>
<dbReference type="PANTHER" id="PTHR32507:SF8">
    <property type="entry name" value="CNH1P"/>
    <property type="match status" value="1"/>
</dbReference>
<keyword evidence="7 8" id="KW-0472">Membrane</keyword>
<evidence type="ECO:0000256" key="7">
    <source>
        <dbReference type="ARBA" id="ARBA00023136"/>
    </source>
</evidence>
<dbReference type="GO" id="GO:0005886">
    <property type="term" value="C:plasma membrane"/>
    <property type="evidence" value="ECO:0007669"/>
    <property type="project" value="UniProtKB-SubCell"/>
</dbReference>
<feature type="transmembrane region" description="Helical" evidence="8">
    <location>
        <begin position="27"/>
        <end position="46"/>
    </location>
</feature>
<proteinExistence type="predicted"/>
<evidence type="ECO:0000313" key="10">
    <source>
        <dbReference type="EMBL" id="KPY37142.1"/>
    </source>
</evidence>
<feature type="transmembrane region" description="Helical" evidence="8">
    <location>
        <begin position="378"/>
        <end position="397"/>
    </location>
</feature>
<gene>
    <name evidence="10" type="ORF">ALO52_04293</name>
</gene>
<feature type="domain" description="Cation/H+ exchanger transmembrane" evidence="9">
    <location>
        <begin position="42"/>
        <end position="296"/>
    </location>
</feature>
<comment type="subcellular location">
    <subcellularLocation>
        <location evidence="1">Cell membrane</location>
        <topology evidence="1">Multi-pass membrane protein</topology>
    </subcellularLocation>
</comment>
<reference evidence="10 11" key="1">
    <citation type="submission" date="2015-09" db="EMBL/GenBank/DDBJ databases">
        <title>Genome announcement of multiple Pseudomonas syringae strains.</title>
        <authorList>
            <person name="Thakur S."/>
            <person name="Wang P.W."/>
            <person name="Gong Y."/>
            <person name="Weir B.S."/>
            <person name="Guttman D.S."/>
        </authorList>
    </citation>
    <scope>NUCLEOTIDE SEQUENCE [LARGE SCALE GENOMIC DNA]</scope>
    <source>
        <strain evidence="10 11">ICMP3956</strain>
    </source>
</reference>
<feature type="transmembrane region" description="Helical" evidence="8">
    <location>
        <begin position="119"/>
        <end position="142"/>
    </location>
</feature>